<feature type="transmembrane region" description="Helical" evidence="1">
    <location>
        <begin position="80"/>
        <end position="97"/>
    </location>
</feature>
<organism evidence="2 3">
    <name type="scientific">Litoribaculum gwangyangense</name>
    <dbReference type="NCBI Taxonomy" id="1130722"/>
    <lineage>
        <taxon>Bacteria</taxon>
        <taxon>Pseudomonadati</taxon>
        <taxon>Bacteroidota</taxon>
        <taxon>Flavobacteriia</taxon>
        <taxon>Flavobacteriales</taxon>
        <taxon>Flavobacteriaceae</taxon>
        <taxon>Litoribaculum</taxon>
    </lineage>
</organism>
<accession>A0ABP9C8G9</accession>
<comment type="caution">
    <text evidence="2">The sequence shown here is derived from an EMBL/GenBank/DDBJ whole genome shotgun (WGS) entry which is preliminary data.</text>
</comment>
<reference evidence="3" key="1">
    <citation type="journal article" date="2019" name="Int. J. Syst. Evol. Microbiol.">
        <title>The Global Catalogue of Microorganisms (GCM) 10K type strain sequencing project: providing services to taxonomists for standard genome sequencing and annotation.</title>
        <authorList>
            <consortium name="The Broad Institute Genomics Platform"/>
            <consortium name="The Broad Institute Genome Sequencing Center for Infectious Disease"/>
            <person name="Wu L."/>
            <person name="Ma J."/>
        </authorList>
    </citation>
    <scope>NUCLEOTIDE SEQUENCE [LARGE SCALE GENOMIC DNA]</scope>
    <source>
        <strain evidence="3">JCM 18325</strain>
    </source>
</reference>
<dbReference type="EMBL" id="BAABJW010000002">
    <property type="protein sequence ID" value="GAA4806616.1"/>
    <property type="molecule type" value="Genomic_DNA"/>
</dbReference>
<sequence length="133" mass="14678">MKTRFVILIFCLGLFNNTLGQILTKDLNQTPQELYEFHIQKKKDNLTAAWIALFGGVAMIAGGTAINIDNCLFSGCDDGMVLVYSGLGIGLSSFVFFEKAGNHKKKAKIQLQNGAVGFNRDIKYSGISIRYTF</sequence>
<dbReference type="Proteomes" id="UP001501433">
    <property type="component" value="Unassembled WGS sequence"/>
</dbReference>
<evidence type="ECO:0000313" key="3">
    <source>
        <dbReference type="Proteomes" id="UP001501433"/>
    </source>
</evidence>
<keyword evidence="3" id="KW-1185">Reference proteome</keyword>
<dbReference type="RefSeq" id="WP_345275995.1">
    <property type="nucleotide sequence ID" value="NZ_BAABJW010000002.1"/>
</dbReference>
<keyword evidence="1" id="KW-1133">Transmembrane helix</keyword>
<evidence type="ECO:0000256" key="1">
    <source>
        <dbReference type="SAM" id="Phobius"/>
    </source>
</evidence>
<gene>
    <name evidence="2" type="ORF">GCM10023330_11400</name>
</gene>
<keyword evidence="1" id="KW-0812">Transmembrane</keyword>
<evidence type="ECO:0000313" key="2">
    <source>
        <dbReference type="EMBL" id="GAA4806616.1"/>
    </source>
</evidence>
<proteinExistence type="predicted"/>
<name>A0ABP9C8G9_9FLAO</name>
<keyword evidence="1" id="KW-0472">Membrane</keyword>
<protein>
    <submittedName>
        <fullName evidence="2">Uncharacterized protein</fullName>
    </submittedName>
</protein>
<feature type="transmembrane region" description="Helical" evidence="1">
    <location>
        <begin position="48"/>
        <end position="68"/>
    </location>
</feature>